<gene>
    <name evidence="4" type="primary">ubiC</name>
    <name evidence="5" type="ORF">DFQ45_10987</name>
</gene>
<dbReference type="GO" id="GO:0006744">
    <property type="term" value="P:ubiquinone biosynthetic process"/>
    <property type="evidence" value="ECO:0007669"/>
    <property type="project" value="UniProtKB-UniRule"/>
</dbReference>
<proteinExistence type="inferred from homology"/>
<dbReference type="HAMAP" id="MF_01632">
    <property type="entry name" value="UbiC"/>
    <property type="match status" value="1"/>
</dbReference>
<dbReference type="GO" id="GO:0005829">
    <property type="term" value="C:cytosol"/>
    <property type="evidence" value="ECO:0007669"/>
    <property type="project" value="TreeGrafter"/>
</dbReference>
<evidence type="ECO:0000256" key="4">
    <source>
        <dbReference type="HAMAP-Rule" id="MF_01632"/>
    </source>
</evidence>
<dbReference type="PANTHER" id="PTHR38683">
    <property type="entry name" value="CHORISMATE PYRUVATE-LYASE"/>
    <property type="match status" value="1"/>
</dbReference>
<comment type="pathway">
    <text evidence="4">Cofactor biosynthesis; ubiquinone biosynthesis.</text>
</comment>
<evidence type="ECO:0000256" key="1">
    <source>
        <dbReference type="ARBA" id="ARBA00022490"/>
    </source>
</evidence>
<feature type="binding site" evidence="4">
    <location>
        <position position="74"/>
    </location>
    <ligand>
        <name>substrate</name>
    </ligand>
</feature>
<protein>
    <recommendedName>
        <fullName evidence="4">Probable chorismate pyruvate-lyase</fullName>
        <shortName evidence="4">CL</shortName>
        <shortName evidence="4">CPL</shortName>
        <ecNumber evidence="4">4.1.3.40</ecNumber>
    </recommendedName>
</protein>
<keyword evidence="1 4" id="KW-0963">Cytoplasm</keyword>
<name>A0A4V3D4S4_9GAMM</name>
<feature type="binding site" evidence="4">
    <location>
        <position position="112"/>
    </location>
    <ligand>
        <name>substrate</name>
    </ligand>
</feature>
<accession>A0A4V3D4S4</accession>
<dbReference type="AlphaFoldDB" id="A0A4V3D4S4"/>
<organism evidence="5 6">
    <name type="scientific">Thiopseudomonas denitrificans</name>
    <dbReference type="NCBI Taxonomy" id="1501432"/>
    <lineage>
        <taxon>Bacteria</taxon>
        <taxon>Pseudomonadati</taxon>
        <taxon>Pseudomonadota</taxon>
        <taxon>Gammaproteobacteria</taxon>
        <taxon>Pseudomonadales</taxon>
        <taxon>Pseudomonadaceae</taxon>
        <taxon>Thiopseudomonas</taxon>
    </lineage>
</organism>
<keyword evidence="2 4" id="KW-0831">Ubiquinone biosynthesis</keyword>
<dbReference type="OrthoDB" id="9789493at2"/>
<dbReference type="Pfam" id="PF04345">
    <property type="entry name" value="Chor_lyase"/>
    <property type="match status" value="1"/>
</dbReference>
<dbReference type="Proteomes" id="UP000294575">
    <property type="component" value="Unassembled WGS sequence"/>
</dbReference>
<dbReference type="GO" id="GO:0042866">
    <property type="term" value="P:pyruvate biosynthetic process"/>
    <property type="evidence" value="ECO:0007669"/>
    <property type="project" value="UniProtKB-UniRule"/>
</dbReference>
<reference evidence="5 6" key="1">
    <citation type="submission" date="2019-03" db="EMBL/GenBank/DDBJ databases">
        <title>Genomic Encyclopedia of Type Strains, Phase IV (KMG-IV): sequencing the most valuable type-strain genomes for metagenomic binning, comparative biology and taxonomic classification.</title>
        <authorList>
            <person name="Goeker M."/>
        </authorList>
    </citation>
    <scope>NUCLEOTIDE SEQUENCE [LARGE SCALE GENOMIC DNA]</scope>
    <source>
        <strain evidence="5 6">DSM 28679</strain>
    </source>
</reference>
<keyword evidence="6" id="KW-1185">Reference proteome</keyword>
<comment type="function">
    <text evidence="4">Removes the pyruvyl group from chorismate, with concomitant aromatization of the ring, to provide 4-hydroxybenzoate (4HB) for the ubiquinone pathway.</text>
</comment>
<feature type="binding site" evidence="4">
    <location>
        <position position="169"/>
    </location>
    <ligand>
        <name>substrate</name>
    </ligand>
</feature>
<evidence type="ECO:0000313" key="6">
    <source>
        <dbReference type="Proteomes" id="UP000294575"/>
    </source>
</evidence>
<keyword evidence="3 4" id="KW-0456">Lyase</keyword>
<dbReference type="Gene3D" id="3.40.1410.10">
    <property type="entry name" value="Chorismate lyase-like"/>
    <property type="match status" value="1"/>
</dbReference>
<dbReference type="PANTHER" id="PTHR38683:SF1">
    <property type="entry name" value="CHORISMATE PYRUVATE-LYASE"/>
    <property type="match status" value="1"/>
</dbReference>
<comment type="caution">
    <text evidence="5">The sequence shown here is derived from an EMBL/GenBank/DDBJ whole genome shotgun (WGS) entry which is preliminary data.</text>
</comment>
<dbReference type="UniPathway" id="UPA00232"/>
<evidence type="ECO:0000256" key="3">
    <source>
        <dbReference type="ARBA" id="ARBA00023239"/>
    </source>
</evidence>
<comment type="caution">
    <text evidence="4">Lacks conserved residue(s) required for the propagation of feature annotation.</text>
</comment>
<dbReference type="InterPro" id="IPR007440">
    <property type="entry name" value="Chorismate--pyruvate_lyase"/>
</dbReference>
<comment type="similarity">
    <text evidence="4">Belongs to the UbiC family.</text>
</comment>
<comment type="subcellular location">
    <subcellularLocation>
        <location evidence="4">Cytoplasm</location>
    </subcellularLocation>
</comment>
<dbReference type="GO" id="GO:0008813">
    <property type="term" value="F:chorismate lyase activity"/>
    <property type="evidence" value="ECO:0007669"/>
    <property type="project" value="UniProtKB-UniRule"/>
</dbReference>
<dbReference type="SUPFAM" id="SSF64288">
    <property type="entry name" value="Chorismate lyase-like"/>
    <property type="match status" value="1"/>
</dbReference>
<sequence>MAPPLHTVPDWHSNPPESPLLREWLLSEGSLTCLLRQLSDDLFDVQPVQQGWQQLREDECRALGEPSGTLGWVREVFLCGQHQPWVYARSVASRNALDSNGFDLASLGSRSLGELLFSDQAFVRGAFELCSLPANAWPAALRTDNSGPAPLWARRSCFTRKDLKILVAEAFLPAFWQRLAQPAPAGVAN</sequence>
<evidence type="ECO:0000313" key="5">
    <source>
        <dbReference type="EMBL" id="TDQ37087.1"/>
    </source>
</evidence>
<comment type="catalytic activity">
    <reaction evidence="4">
        <text>chorismate = 4-hydroxybenzoate + pyruvate</text>
        <dbReference type="Rhea" id="RHEA:16505"/>
        <dbReference type="ChEBI" id="CHEBI:15361"/>
        <dbReference type="ChEBI" id="CHEBI:17879"/>
        <dbReference type="ChEBI" id="CHEBI:29748"/>
        <dbReference type="EC" id="4.1.3.40"/>
    </reaction>
</comment>
<dbReference type="EMBL" id="SNYK01000009">
    <property type="protein sequence ID" value="TDQ37087.1"/>
    <property type="molecule type" value="Genomic_DNA"/>
</dbReference>
<keyword evidence="4" id="KW-0670">Pyruvate</keyword>
<dbReference type="EC" id="4.1.3.40" evidence="4"/>
<evidence type="ECO:0000256" key="2">
    <source>
        <dbReference type="ARBA" id="ARBA00022688"/>
    </source>
</evidence>
<dbReference type="InterPro" id="IPR028978">
    <property type="entry name" value="Chorismate_lyase_/UTRA_dom_sf"/>
</dbReference>